<dbReference type="GO" id="GO:0020037">
    <property type="term" value="F:heme binding"/>
    <property type="evidence" value="ECO:0007669"/>
    <property type="project" value="InterPro"/>
</dbReference>
<evidence type="ECO:0000313" key="1">
    <source>
        <dbReference type="EMBL" id="SFV61116.1"/>
    </source>
</evidence>
<protein>
    <recommendedName>
        <fullName evidence="2">Cytochrome C</fullName>
    </recommendedName>
</protein>
<dbReference type="GO" id="GO:0005506">
    <property type="term" value="F:iron ion binding"/>
    <property type="evidence" value="ECO:0007669"/>
    <property type="project" value="InterPro"/>
</dbReference>
<name>A0A1W1C5Q8_9ZZZZ</name>
<organism evidence="1">
    <name type="scientific">hydrothermal vent metagenome</name>
    <dbReference type="NCBI Taxonomy" id="652676"/>
    <lineage>
        <taxon>unclassified sequences</taxon>
        <taxon>metagenomes</taxon>
        <taxon>ecological metagenomes</taxon>
    </lineage>
</organism>
<reference evidence="1" key="1">
    <citation type="submission" date="2016-10" db="EMBL/GenBank/DDBJ databases">
        <authorList>
            <person name="de Groot N.N."/>
        </authorList>
    </citation>
    <scope>NUCLEOTIDE SEQUENCE</scope>
</reference>
<dbReference type="EMBL" id="FPHD01000056">
    <property type="protein sequence ID" value="SFV61116.1"/>
    <property type="molecule type" value="Genomic_DNA"/>
</dbReference>
<dbReference type="AlphaFoldDB" id="A0A1W1C5Q8"/>
<evidence type="ECO:0008006" key="2">
    <source>
        <dbReference type="Google" id="ProtNLM"/>
    </source>
</evidence>
<dbReference type="Gene3D" id="1.20.120.10">
    <property type="entry name" value="Cytochrome c/b562"/>
    <property type="match status" value="1"/>
</dbReference>
<dbReference type="InterPro" id="IPR010980">
    <property type="entry name" value="Cyt_c/b562"/>
</dbReference>
<accession>A0A1W1C5Q8</accession>
<sequence length="143" mass="16294">MDKKKNITLILILCFFVNITVNADEDTRQYVKFPPKLQLKQLSNMRDHMAALNEILEYMAYDEPKKAADVAEKHLGLSARHSHNTKDLAKYMPQGMKQAGYNMHSAASHFEEVAKKEDLESAYEALTAVTQSCVECHAGYRTR</sequence>
<proteinExistence type="predicted"/>
<gene>
    <name evidence="1" type="ORF">MNB_SV-8-503</name>
</gene>
<dbReference type="GO" id="GO:0009055">
    <property type="term" value="F:electron transfer activity"/>
    <property type="evidence" value="ECO:0007669"/>
    <property type="project" value="InterPro"/>
</dbReference>
<dbReference type="GO" id="GO:0022900">
    <property type="term" value="P:electron transport chain"/>
    <property type="evidence" value="ECO:0007669"/>
    <property type="project" value="InterPro"/>
</dbReference>
<dbReference type="SUPFAM" id="SSF47175">
    <property type="entry name" value="Cytochromes"/>
    <property type="match status" value="1"/>
</dbReference>